<sequence>MQIRERFATKGYVVFEGAVHDDKINVWWLIARLIDGWFEEEVTDMTEEQVRVKAAVPGQDAREIPRSLERIYRMFYPAGSAQDWIFMKTPAGTKVQPPHRDVITVQQGADIMDVSSLSGPIVVPHYDRPHDHRPTVVTEIDDTRGIDRPICIVENCTFEGTPLSLRRHLIRFHGIRFQRAARHLEPVVIGIILSSIIVVNVVCIVSDHRSYTAIWKSGTADDEEEEGEEDGSGSEEDDSEEDKPPLPKKPKPSRSSSDSSGDGTTTL</sequence>
<reference evidence="3 4" key="1">
    <citation type="submission" date="2018-09" db="EMBL/GenBank/DDBJ databases">
        <title>Genomic investigation of the strawberry pathogen Phytophthora fragariae indicates pathogenicity is determined by transcriptional variation in three key races.</title>
        <authorList>
            <person name="Adams T.M."/>
            <person name="Armitage A.D."/>
            <person name="Sobczyk M.K."/>
            <person name="Bates H.J."/>
            <person name="Dunwell J.M."/>
            <person name="Nellist C.F."/>
            <person name="Harrison R.J."/>
        </authorList>
    </citation>
    <scope>NUCLEOTIDE SEQUENCE [LARGE SCALE GENOMIC DNA]</scope>
    <source>
        <strain evidence="3 4">BC-23</strain>
    </source>
</reference>
<accession>A0A6G0MXH9</accession>
<feature type="compositionally biased region" description="Low complexity" evidence="1">
    <location>
        <begin position="253"/>
        <end position="267"/>
    </location>
</feature>
<keyword evidence="2" id="KW-1133">Transmembrane helix</keyword>
<proteinExistence type="predicted"/>
<name>A0A6G0MXH9_9STRA</name>
<organism evidence="3 4">
    <name type="scientific">Phytophthora fragariae</name>
    <dbReference type="NCBI Taxonomy" id="53985"/>
    <lineage>
        <taxon>Eukaryota</taxon>
        <taxon>Sar</taxon>
        <taxon>Stramenopiles</taxon>
        <taxon>Oomycota</taxon>
        <taxon>Peronosporomycetes</taxon>
        <taxon>Peronosporales</taxon>
        <taxon>Peronosporaceae</taxon>
        <taxon>Phytophthora</taxon>
    </lineage>
</organism>
<dbReference type="AlphaFoldDB" id="A0A6G0MXH9"/>
<protein>
    <submittedName>
        <fullName evidence="3">Uncharacterized protein</fullName>
    </submittedName>
</protein>
<evidence type="ECO:0000256" key="2">
    <source>
        <dbReference type="SAM" id="Phobius"/>
    </source>
</evidence>
<keyword evidence="2" id="KW-0812">Transmembrane</keyword>
<evidence type="ECO:0000313" key="4">
    <source>
        <dbReference type="Proteomes" id="UP000476176"/>
    </source>
</evidence>
<comment type="caution">
    <text evidence="3">The sequence shown here is derived from an EMBL/GenBank/DDBJ whole genome shotgun (WGS) entry which is preliminary data.</text>
</comment>
<gene>
    <name evidence="3" type="ORF">PF004_g23301</name>
</gene>
<feature type="compositionally biased region" description="Acidic residues" evidence="1">
    <location>
        <begin position="220"/>
        <end position="241"/>
    </location>
</feature>
<feature type="region of interest" description="Disordered" evidence="1">
    <location>
        <begin position="216"/>
        <end position="267"/>
    </location>
</feature>
<evidence type="ECO:0000313" key="3">
    <source>
        <dbReference type="EMBL" id="KAE9185638.1"/>
    </source>
</evidence>
<feature type="transmembrane region" description="Helical" evidence="2">
    <location>
        <begin position="187"/>
        <end position="206"/>
    </location>
</feature>
<evidence type="ECO:0000256" key="1">
    <source>
        <dbReference type="SAM" id="MobiDB-lite"/>
    </source>
</evidence>
<dbReference type="EMBL" id="QXGC01002477">
    <property type="protein sequence ID" value="KAE9185638.1"/>
    <property type="molecule type" value="Genomic_DNA"/>
</dbReference>
<dbReference type="Proteomes" id="UP000476176">
    <property type="component" value="Unassembled WGS sequence"/>
</dbReference>
<keyword evidence="2" id="KW-0472">Membrane</keyword>